<organism evidence="2 3">
    <name type="scientific">Ephemerocybe angulata</name>
    <dbReference type="NCBI Taxonomy" id="980116"/>
    <lineage>
        <taxon>Eukaryota</taxon>
        <taxon>Fungi</taxon>
        <taxon>Dikarya</taxon>
        <taxon>Basidiomycota</taxon>
        <taxon>Agaricomycotina</taxon>
        <taxon>Agaricomycetes</taxon>
        <taxon>Agaricomycetidae</taxon>
        <taxon>Agaricales</taxon>
        <taxon>Agaricineae</taxon>
        <taxon>Psathyrellaceae</taxon>
        <taxon>Ephemerocybe</taxon>
    </lineage>
</organism>
<dbReference type="EMBL" id="JACGCI010000014">
    <property type="protein sequence ID" value="KAF6759881.1"/>
    <property type="molecule type" value="Genomic_DNA"/>
</dbReference>
<feature type="transmembrane region" description="Helical" evidence="1">
    <location>
        <begin position="21"/>
        <end position="42"/>
    </location>
</feature>
<reference evidence="2 3" key="1">
    <citation type="submission" date="2020-07" db="EMBL/GenBank/DDBJ databases">
        <title>Comparative genomics of pyrophilous fungi reveals a link between fire events and developmental genes.</title>
        <authorList>
            <consortium name="DOE Joint Genome Institute"/>
            <person name="Steindorff A.S."/>
            <person name="Carver A."/>
            <person name="Calhoun S."/>
            <person name="Stillman K."/>
            <person name="Liu H."/>
            <person name="Lipzen A."/>
            <person name="Pangilinan J."/>
            <person name="Labutti K."/>
            <person name="Bruns T.D."/>
            <person name="Grigoriev I.V."/>
        </authorList>
    </citation>
    <scope>NUCLEOTIDE SEQUENCE [LARGE SCALE GENOMIC DNA]</scope>
    <source>
        <strain evidence="2 3">CBS 144469</strain>
    </source>
</reference>
<keyword evidence="1" id="KW-0472">Membrane</keyword>
<proteinExistence type="predicted"/>
<dbReference type="AlphaFoldDB" id="A0A8H6I6T9"/>
<keyword evidence="1" id="KW-0812">Transmembrane</keyword>
<name>A0A8H6I6T9_9AGAR</name>
<accession>A0A8H6I6T9</accession>
<comment type="caution">
    <text evidence="2">The sequence shown here is derived from an EMBL/GenBank/DDBJ whole genome shotgun (WGS) entry which is preliminary data.</text>
</comment>
<gene>
    <name evidence="2" type="ORF">DFP72DRAFT_119486</name>
</gene>
<evidence type="ECO:0000256" key="1">
    <source>
        <dbReference type="SAM" id="Phobius"/>
    </source>
</evidence>
<sequence>MLGRATDRLFLRVPFTTFYEVIHDSLLLPFLTLRILIMGLLANTPHLYRTRISMDGHHYVTSFSSVSFSVGFVTRYTLHRKYRTSKGPHDPRMA</sequence>
<dbReference type="Proteomes" id="UP000521943">
    <property type="component" value="Unassembled WGS sequence"/>
</dbReference>
<feature type="transmembrane region" description="Helical" evidence="1">
    <location>
        <begin position="57"/>
        <end position="78"/>
    </location>
</feature>
<keyword evidence="3" id="KW-1185">Reference proteome</keyword>
<evidence type="ECO:0000313" key="2">
    <source>
        <dbReference type="EMBL" id="KAF6759881.1"/>
    </source>
</evidence>
<evidence type="ECO:0000313" key="3">
    <source>
        <dbReference type="Proteomes" id="UP000521943"/>
    </source>
</evidence>
<keyword evidence="1" id="KW-1133">Transmembrane helix</keyword>
<protein>
    <submittedName>
        <fullName evidence="2">Uncharacterized protein</fullName>
    </submittedName>
</protein>